<gene>
    <name evidence="1" type="ORF">F4821DRAFT_261617</name>
</gene>
<name>A0ACC0CW50_9PEZI</name>
<sequence length="362" mass="39780">MVSQVELPRTQHPQMGVLKHVERFLGLRQDQVLPADIVFVSLALRLVSSDQQEPRPSTERPAVSQIGFATLDTRDICALSTTSESTSSDLTSMIFVHLYHVETPSSSEAPAQAHDYRPTQQCAFAQPQPITQDRLRATIVQNLSIKDRHTSGQRPRGLRPVVLVGHSISADLQTLRALDMDLPRLAPVVAIIDTHALARSVLPPQHSPYLRLRSFTQAGVLAQLGRCPQRTASSRNAGNGAVYTLYSILLLAVEAAAKSREEKNTERMSAGELEKLSVIKQMTSSIPETKKMKKEKKECSAVAAARGARRLEDGSTRQPVEGWTCLPAPTPAPAPTLGAGLRELIPLPPKRPDCRPRRRSWV</sequence>
<proteinExistence type="predicted"/>
<organism evidence="1 2">
    <name type="scientific">Hypoxylon rubiginosum</name>
    <dbReference type="NCBI Taxonomy" id="110542"/>
    <lineage>
        <taxon>Eukaryota</taxon>
        <taxon>Fungi</taxon>
        <taxon>Dikarya</taxon>
        <taxon>Ascomycota</taxon>
        <taxon>Pezizomycotina</taxon>
        <taxon>Sordariomycetes</taxon>
        <taxon>Xylariomycetidae</taxon>
        <taxon>Xylariales</taxon>
        <taxon>Hypoxylaceae</taxon>
        <taxon>Hypoxylon</taxon>
    </lineage>
</organism>
<comment type="caution">
    <text evidence="1">The sequence shown here is derived from an EMBL/GenBank/DDBJ whole genome shotgun (WGS) entry which is preliminary data.</text>
</comment>
<accession>A0ACC0CW50</accession>
<reference evidence="1 2" key="1">
    <citation type="journal article" date="2022" name="New Phytol.">
        <title>Ecological generalism drives hyperdiversity of secondary metabolite gene clusters in xylarialean endophytes.</title>
        <authorList>
            <person name="Franco M.E.E."/>
            <person name="Wisecaver J.H."/>
            <person name="Arnold A.E."/>
            <person name="Ju Y.M."/>
            <person name="Slot J.C."/>
            <person name="Ahrendt S."/>
            <person name="Moore L.P."/>
            <person name="Eastman K.E."/>
            <person name="Scott K."/>
            <person name="Konkel Z."/>
            <person name="Mondo S.J."/>
            <person name="Kuo A."/>
            <person name="Hayes R.D."/>
            <person name="Haridas S."/>
            <person name="Andreopoulos B."/>
            <person name="Riley R."/>
            <person name="LaButti K."/>
            <person name="Pangilinan J."/>
            <person name="Lipzen A."/>
            <person name="Amirebrahimi M."/>
            <person name="Yan J."/>
            <person name="Adam C."/>
            <person name="Keymanesh K."/>
            <person name="Ng V."/>
            <person name="Louie K."/>
            <person name="Northen T."/>
            <person name="Drula E."/>
            <person name="Henrissat B."/>
            <person name="Hsieh H.M."/>
            <person name="Youens-Clark K."/>
            <person name="Lutzoni F."/>
            <person name="Miadlikowska J."/>
            <person name="Eastwood D.C."/>
            <person name="Hamelin R.C."/>
            <person name="Grigoriev I.V."/>
            <person name="U'Ren J.M."/>
        </authorList>
    </citation>
    <scope>NUCLEOTIDE SEQUENCE [LARGE SCALE GENOMIC DNA]</scope>
    <source>
        <strain evidence="1 2">ER1909</strain>
    </source>
</reference>
<dbReference type="Proteomes" id="UP001497680">
    <property type="component" value="Unassembled WGS sequence"/>
</dbReference>
<dbReference type="EMBL" id="MU394333">
    <property type="protein sequence ID" value="KAI6084718.1"/>
    <property type="molecule type" value="Genomic_DNA"/>
</dbReference>
<keyword evidence="2" id="KW-1185">Reference proteome</keyword>
<evidence type="ECO:0000313" key="1">
    <source>
        <dbReference type="EMBL" id="KAI6084718.1"/>
    </source>
</evidence>
<protein>
    <submittedName>
        <fullName evidence="1">Uncharacterized protein</fullName>
    </submittedName>
</protein>
<evidence type="ECO:0000313" key="2">
    <source>
        <dbReference type="Proteomes" id="UP001497680"/>
    </source>
</evidence>